<evidence type="ECO:0000313" key="1">
    <source>
        <dbReference type="EMBL" id="PNX62994.1"/>
    </source>
</evidence>
<dbReference type="AlphaFoldDB" id="A0A2K3K9Q3"/>
<reference evidence="1 2" key="2">
    <citation type="journal article" date="2017" name="Front. Plant Sci.">
        <title>Gene Classification and Mining of Molecular Markers Useful in Red Clover (Trifolium pratense) Breeding.</title>
        <authorList>
            <person name="Istvanek J."/>
            <person name="Dluhosova J."/>
            <person name="Dluhos P."/>
            <person name="Patkova L."/>
            <person name="Nedelnik J."/>
            <person name="Repkova J."/>
        </authorList>
    </citation>
    <scope>NUCLEOTIDE SEQUENCE [LARGE SCALE GENOMIC DNA]</scope>
    <source>
        <strain evidence="2">cv. Tatra</strain>
        <tissue evidence="1">Young leaves</tissue>
    </source>
</reference>
<comment type="caution">
    <text evidence="1">The sequence shown here is derived from an EMBL/GenBank/DDBJ whole genome shotgun (WGS) entry which is preliminary data.</text>
</comment>
<proteinExistence type="predicted"/>
<gene>
    <name evidence="1" type="ORF">L195_g053285</name>
</gene>
<reference evidence="1 2" key="1">
    <citation type="journal article" date="2014" name="Am. J. Bot.">
        <title>Genome assembly and annotation for red clover (Trifolium pratense; Fabaceae).</title>
        <authorList>
            <person name="Istvanek J."/>
            <person name="Jaros M."/>
            <person name="Krenek A."/>
            <person name="Repkova J."/>
        </authorList>
    </citation>
    <scope>NUCLEOTIDE SEQUENCE [LARGE SCALE GENOMIC DNA]</scope>
    <source>
        <strain evidence="2">cv. Tatra</strain>
        <tissue evidence="1">Young leaves</tissue>
    </source>
</reference>
<sequence length="128" mass="15070">MQICSINKLNRIRQRIQKLLHKDKKYRFSVISYANLLNNVLNEALCDLHEIHLKLPIIQKNILTKPAQDMMTDQLNNIIQRVRMSFYGISSSSIDCVEDDDFVTKEDNDSVFERKDKLKDDAFIRRGK</sequence>
<evidence type="ECO:0000313" key="2">
    <source>
        <dbReference type="Proteomes" id="UP000236291"/>
    </source>
</evidence>
<dbReference type="Proteomes" id="UP000236291">
    <property type="component" value="Unassembled WGS sequence"/>
</dbReference>
<protein>
    <submittedName>
        <fullName evidence="1">Uncharacterized protein</fullName>
    </submittedName>
</protein>
<name>A0A2K3K9Q3_TRIPR</name>
<accession>A0A2K3K9Q3</accession>
<dbReference type="EMBL" id="ASHM01089160">
    <property type="protein sequence ID" value="PNX62994.1"/>
    <property type="molecule type" value="Genomic_DNA"/>
</dbReference>
<organism evidence="1 2">
    <name type="scientific">Trifolium pratense</name>
    <name type="common">Red clover</name>
    <dbReference type="NCBI Taxonomy" id="57577"/>
    <lineage>
        <taxon>Eukaryota</taxon>
        <taxon>Viridiplantae</taxon>
        <taxon>Streptophyta</taxon>
        <taxon>Embryophyta</taxon>
        <taxon>Tracheophyta</taxon>
        <taxon>Spermatophyta</taxon>
        <taxon>Magnoliopsida</taxon>
        <taxon>eudicotyledons</taxon>
        <taxon>Gunneridae</taxon>
        <taxon>Pentapetalae</taxon>
        <taxon>rosids</taxon>
        <taxon>fabids</taxon>
        <taxon>Fabales</taxon>
        <taxon>Fabaceae</taxon>
        <taxon>Papilionoideae</taxon>
        <taxon>50 kb inversion clade</taxon>
        <taxon>NPAAA clade</taxon>
        <taxon>Hologalegina</taxon>
        <taxon>IRL clade</taxon>
        <taxon>Trifolieae</taxon>
        <taxon>Trifolium</taxon>
    </lineage>
</organism>